<dbReference type="AlphaFoldDB" id="A0AAD9IK22"/>
<proteinExistence type="inferred from homology"/>
<feature type="domain" description="CMP/dCMP-type deaminase" evidence="3">
    <location>
        <begin position="60"/>
        <end position="169"/>
    </location>
</feature>
<dbReference type="InterPro" id="IPR013171">
    <property type="entry name" value="Cyd/dCyd_deaminase_Zn-bd"/>
</dbReference>
<feature type="domain" description="CMP/dCMP-type deaminase" evidence="3">
    <location>
        <begin position="160"/>
        <end position="275"/>
    </location>
</feature>
<dbReference type="GO" id="GO:0004126">
    <property type="term" value="F:cytidine deaminase activity"/>
    <property type="evidence" value="ECO:0007669"/>
    <property type="project" value="InterPro"/>
</dbReference>
<dbReference type="GO" id="GO:0072527">
    <property type="term" value="P:pyrimidine-containing compound metabolic process"/>
    <property type="evidence" value="ECO:0007669"/>
    <property type="project" value="UniProtKB-ARBA"/>
</dbReference>
<reference evidence="4" key="1">
    <citation type="submission" date="2021-01" db="EMBL/GenBank/DDBJ databases">
        <authorList>
            <person name="Eckstrom K.M.E."/>
        </authorList>
    </citation>
    <scope>NUCLEOTIDE SEQUENCE</scope>
    <source>
        <strain evidence="4">UVCC 0001</strain>
    </source>
</reference>
<evidence type="ECO:0000313" key="4">
    <source>
        <dbReference type="EMBL" id="KAK2079984.1"/>
    </source>
</evidence>
<dbReference type="CDD" id="cd01283">
    <property type="entry name" value="cytidine_deaminase"/>
    <property type="match status" value="2"/>
</dbReference>
<keyword evidence="5" id="KW-1185">Reference proteome</keyword>
<dbReference type="InterPro" id="IPR050202">
    <property type="entry name" value="Cyt/Deoxycyt_deaminase"/>
</dbReference>
<dbReference type="InterPro" id="IPR016193">
    <property type="entry name" value="Cytidine_deaminase-like"/>
</dbReference>
<dbReference type="Gene3D" id="3.40.140.10">
    <property type="entry name" value="Cytidine Deaminase, domain 2"/>
    <property type="match status" value="2"/>
</dbReference>
<dbReference type="PANTHER" id="PTHR11644">
    <property type="entry name" value="CYTIDINE DEAMINASE"/>
    <property type="match status" value="1"/>
</dbReference>
<evidence type="ECO:0000256" key="2">
    <source>
        <dbReference type="ARBA" id="ARBA00011738"/>
    </source>
</evidence>
<dbReference type="Pfam" id="PF08211">
    <property type="entry name" value="dCMP_cyt_deam_2"/>
    <property type="match status" value="1"/>
</dbReference>
<dbReference type="PROSITE" id="PS51747">
    <property type="entry name" value="CYT_DCMP_DEAMINASES_2"/>
    <property type="match status" value="2"/>
</dbReference>
<comment type="similarity">
    <text evidence="1">Belongs to the cytidine and deoxycytidylate deaminase family.</text>
</comment>
<sequence length="275" mass="28780">MARDSEDGAEVDPLALAAQTPLPVADRARLGELESQLLAGMRAGAFCAAEHVLTGVLSETEKVMLLDMVDLVRSRAVTPISDFHVGAVGVTEAGNLCAGVNLEFPGMPLSASVHAEQYLTVVSLQGGDRLRLVAVSAAPCGHCRQFVSELPQARLAELDAPWRRAAAAAFEAARASYAPYTRSHAGLCLLLRDGALVRGFAIESAAYNPTLSPLHVALIALHSGGGSWQSIASAVLVERPSAPVSYESLARDLLRCIAPKATLLTLHIEAAAASN</sequence>
<dbReference type="GO" id="GO:0005829">
    <property type="term" value="C:cytosol"/>
    <property type="evidence" value="ECO:0007669"/>
    <property type="project" value="TreeGrafter"/>
</dbReference>
<dbReference type="Proteomes" id="UP001255856">
    <property type="component" value="Unassembled WGS sequence"/>
</dbReference>
<organism evidence="4 5">
    <name type="scientific">Prototheca wickerhamii</name>
    <dbReference type="NCBI Taxonomy" id="3111"/>
    <lineage>
        <taxon>Eukaryota</taxon>
        <taxon>Viridiplantae</taxon>
        <taxon>Chlorophyta</taxon>
        <taxon>core chlorophytes</taxon>
        <taxon>Trebouxiophyceae</taxon>
        <taxon>Chlorellales</taxon>
        <taxon>Chlorellaceae</taxon>
        <taxon>Prototheca</taxon>
    </lineage>
</organism>
<dbReference type="InterPro" id="IPR002125">
    <property type="entry name" value="CMP_dCMP_dom"/>
</dbReference>
<dbReference type="PANTHER" id="PTHR11644:SF2">
    <property type="entry name" value="CYTIDINE DEAMINASE"/>
    <property type="match status" value="1"/>
</dbReference>
<comment type="subunit">
    <text evidence="2">Homodimer.</text>
</comment>
<dbReference type="GO" id="GO:0008270">
    <property type="term" value="F:zinc ion binding"/>
    <property type="evidence" value="ECO:0007669"/>
    <property type="project" value="InterPro"/>
</dbReference>
<protein>
    <recommendedName>
        <fullName evidence="3">CMP/dCMP-type deaminase domain-containing protein</fullName>
    </recommendedName>
</protein>
<evidence type="ECO:0000313" key="5">
    <source>
        <dbReference type="Proteomes" id="UP001255856"/>
    </source>
</evidence>
<dbReference type="GO" id="GO:0055086">
    <property type="term" value="P:nucleobase-containing small molecule metabolic process"/>
    <property type="evidence" value="ECO:0007669"/>
    <property type="project" value="UniProtKB-ARBA"/>
</dbReference>
<dbReference type="SUPFAM" id="SSF53927">
    <property type="entry name" value="Cytidine deaminase-like"/>
    <property type="match status" value="2"/>
</dbReference>
<accession>A0AAD9IK22</accession>
<evidence type="ECO:0000256" key="1">
    <source>
        <dbReference type="ARBA" id="ARBA00006576"/>
    </source>
</evidence>
<evidence type="ECO:0000259" key="3">
    <source>
        <dbReference type="PROSITE" id="PS51747"/>
    </source>
</evidence>
<name>A0AAD9IK22_PROWI</name>
<dbReference type="Pfam" id="PF00383">
    <property type="entry name" value="dCMP_cyt_deam_1"/>
    <property type="match status" value="1"/>
</dbReference>
<gene>
    <name evidence="4" type="ORF">QBZ16_002379</name>
</gene>
<dbReference type="EMBL" id="JASFZW010000002">
    <property type="protein sequence ID" value="KAK2079984.1"/>
    <property type="molecule type" value="Genomic_DNA"/>
</dbReference>
<comment type="caution">
    <text evidence="4">The sequence shown here is derived from an EMBL/GenBank/DDBJ whole genome shotgun (WGS) entry which is preliminary data.</text>
</comment>